<dbReference type="EMBL" id="JBIUGF010000007">
    <property type="protein sequence ID" value="MFJ1337303.1"/>
    <property type="molecule type" value="Genomic_DNA"/>
</dbReference>
<sequence length="865" mass="95931">MTQSPLSTALHDELSAIAQRVVQAFPDLRAEARQAANDLLAAEGLSGVDPDQVYWHRFSEAVSSGRTFTGWEHFSAPQQSLTLTELVMRRFRVSDQDNADLLPLYGGFYTAGPDVSRFDEANEVRLQPQHVLNAFWQLDFGAAFQRRAAAFWQDHGDDVRTLAKLNYLSEALQAGLSGQLDEYQLKLVFDAVGFDSDVVPQLQHFEQLHSPRPGIQIATLSLGGQTSSDILWLKGPGEQQVLYLPGLMPSFQGFGSEQEVVDWLFGWLQVSLSHEQLLVHFTAEAEHLQALRGQLQRWSDGTVEQFAAQVQRAPITGEVFTWMRDSARQRMDIETDAVLRTNSELRVQLWIGYLAVAGRLFGYMAPVGWPMVLLAVAVGVASLALNIEQAVGGDNRKERHAAVLGAIVAGVELLLNLPFLLPLGRGAEPSLDDFEANEIVNEPPDPDGPWQGISTLANGGQYAEIAGVSYRVRYDQTMGTWMIVPEHNPYSFAGGIPIRLDEAGQWGVFESVCLRGGGQCLGGMRPEPAVELLDYSPFETVAGNYETPVRARPAMRELISVRNRRMISGDFYDPQSPLNDINDSLERTRQLLQEDASSFFAGSPLQPSLRIVAPAPMLSPQRAFMQLFEEHQGLVVGESHGSIASKRWLMDHFRPLYDKGIRTLYLEHLMTDLHQADLDLFSRTGRMSRHLETYLRQLDVGHFTDPAGQSTFLELVRKARANRIQVQAIDCVASYRLDGLDAVHWGDPLRQKMMNFYAHQVITARQAAHPADKWIALVGNTHSNFYKRVPGVAELQGVPGLRIVDAGPGQASGVTLDPGEYFLPSMGNPDGIVQADLRLALQTRYQPVVYLEPATAPPGVIRPRG</sequence>
<evidence type="ECO:0000313" key="1">
    <source>
        <dbReference type="EMBL" id="MFJ1337303.1"/>
    </source>
</evidence>
<comment type="caution">
    <text evidence="1">The sequence shown here is derived from an EMBL/GenBank/DDBJ whole genome shotgun (WGS) entry which is preliminary data.</text>
</comment>
<gene>
    <name evidence="1" type="ORF">ACIKP7_04080</name>
</gene>
<organism evidence="1 2">
    <name type="scientific">Pseudomonas caricapapayae</name>
    <dbReference type="NCBI Taxonomy" id="46678"/>
    <lineage>
        <taxon>Bacteria</taxon>
        <taxon>Pseudomonadati</taxon>
        <taxon>Pseudomonadota</taxon>
        <taxon>Gammaproteobacteria</taxon>
        <taxon>Pseudomonadales</taxon>
        <taxon>Pseudomonadaceae</taxon>
        <taxon>Pseudomonas</taxon>
    </lineage>
</organism>
<evidence type="ECO:0000313" key="2">
    <source>
        <dbReference type="Proteomes" id="UP001615411"/>
    </source>
</evidence>
<reference evidence="1" key="1">
    <citation type="submission" date="2024-10" db="EMBL/GenBank/DDBJ databases">
        <title>Aeromonas and Pseudomonas from the Cagarras Archipelago, Rio de Janeiro, Brazil.</title>
        <authorList>
            <person name="Canellas A.L.B."/>
            <person name="Laport M.S."/>
        </authorList>
    </citation>
    <scope>NUCLEOTIDE SEQUENCE</scope>
    <source>
        <strain evidence="1">ACP-7</strain>
    </source>
</reference>
<proteinExistence type="predicted"/>
<dbReference type="Proteomes" id="UP001615411">
    <property type="component" value="Unassembled WGS sequence"/>
</dbReference>
<protein>
    <submittedName>
        <fullName evidence="1">Dermonecrotic toxin domain-containing protein</fullName>
    </submittedName>
</protein>
<keyword evidence="2" id="KW-1185">Reference proteome</keyword>
<accession>A0ACC7LR29</accession>
<name>A0ACC7LR29_9PSED</name>